<accession>A0A2U8FQQ0</accession>
<evidence type="ECO:0000313" key="2">
    <source>
        <dbReference type="Proteomes" id="UP000244892"/>
    </source>
</evidence>
<dbReference type="OrthoDB" id="8593911at2"/>
<name>A0A2U8FQQ0_9BURK</name>
<evidence type="ECO:0000313" key="1">
    <source>
        <dbReference type="EMBL" id="AWI53207.1"/>
    </source>
</evidence>
<sequence length="126" mass="13771">MAFTDAEKVDIRRFCGYGAYGGGQPLPASGYRFSTRYGTLEYKMNTLGTAEEAVARTFLANLQQLETAVVAAGANLDTASAAVWTRNPNEVRDRTRLYRQQRREFCSFLGIPPGPELGDGGLTLVV</sequence>
<dbReference type="AlphaFoldDB" id="A0A2U8FQQ0"/>
<gene>
    <name evidence="1" type="ORF">DEH84_07015</name>
</gene>
<dbReference type="EMBL" id="CP029210">
    <property type="protein sequence ID" value="AWI53207.1"/>
    <property type="molecule type" value="Genomic_DNA"/>
</dbReference>
<proteinExistence type="predicted"/>
<reference evidence="1 2" key="1">
    <citation type="submission" date="2018-05" db="EMBL/GenBank/DDBJ databases">
        <title>complete genome sequence of Aquabacterium olei NBRC 110486.</title>
        <authorList>
            <person name="Tang B."/>
            <person name="Chang J."/>
            <person name="Zhang L."/>
            <person name="Yang H."/>
        </authorList>
    </citation>
    <scope>NUCLEOTIDE SEQUENCE [LARGE SCALE GENOMIC DNA]</scope>
    <source>
        <strain evidence="1 2">NBRC 110486</strain>
    </source>
</reference>
<dbReference type="KEGG" id="aon:DEH84_07015"/>
<keyword evidence="2" id="KW-1185">Reference proteome</keyword>
<dbReference type="RefSeq" id="WP_109036017.1">
    <property type="nucleotide sequence ID" value="NZ_CP029210.1"/>
</dbReference>
<organism evidence="1 2">
    <name type="scientific">Aquabacterium olei</name>
    <dbReference type="NCBI Taxonomy" id="1296669"/>
    <lineage>
        <taxon>Bacteria</taxon>
        <taxon>Pseudomonadati</taxon>
        <taxon>Pseudomonadota</taxon>
        <taxon>Betaproteobacteria</taxon>
        <taxon>Burkholderiales</taxon>
        <taxon>Aquabacterium</taxon>
    </lineage>
</organism>
<protein>
    <submittedName>
        <fullName evidence="1">Uncharacterized protein</fullName>
    </submittedName>
</protein>
<dbReference type="Proteomes" id="UP000244892">
    <property type="component" value="Chromosome"/>
</dbReference>